<evidence type="ECO:0000313" key="1">
    <source>
        <dbReference type="EMBL" id="XAH75829.1"/>
    </source>
</evidence>
<organism evidence="1 2">
    <name type="scientific">Kineothrix sedimenti</name>
    <dbReference type="NCBI Taxonomy" id="3123317"/>
    <lineage>
        <taxon>Bacteria</taxon>
        <taxon>Bacillati</taxon>
        <taxon>Bacillota</taxon>
        <taxon>Clostridia</taxon>
        <taxon>Lachnospirales</taxon>
        <taxon>Lachnospiraceae</taxon>
        <taxon>Kineothrix</taxon>
    </lineage>
</organism>
<name>A0ABZ3F1Z1_9FIRM</name>
<keyword evidence="2" id="KW-1185">Reference proteome</keyword>
<proteinExistence type="predicted"/>
<dbReference type="RefSeq" id="WP_342759404.1">
    <property type="nucleotide sequence ID" value="NZ_CP146256.1"/>
</dbReference>
<sequence length="241" mass="27838">MENNKSLLNSKVIPITPKMSIRIPSVGEILDNEQSYYNITTSLTGTPFQYMVQLDDMGVDYTSISDYDLFLMLFPSFAKEDLTLVFGDLDTTDFAVSYNPENDTNIIYSRKNDIIIDEYVYSILVDAIRKVNLTERVKTKPGNEEAKKYLLEKERKKQKRNANNKHGSYLEKLIIALVNRPEFKYNYEETMDLSIYKFNHSFKQIQSSITFDNTMIGVYSGTVDTSKLKDKSCLSWIPSIK</sequence>
<protein>
    <submittedName>
        <fullName evidence="1">Uncharacterized protein</fullName>
    </submittedName>
</protein>
<reference evidence="1 2" key="1">
    <citation type="submission" date="2024-02" db="EMBL/GenBank/DDBJ databases">
        <title>Bacterial strain from lacustrine sediment.</title>
        <authorList>
            <person name="Petit C."/>
            <person name="Fadhlaoui K."/>
        </authorList>
    </citation>
    <scope>NUCLEOTIDE SEQUENCE [LARGE SCALE GENOMIC DNA]</scope>
    <source>
        <strain evidence="1 2">IPX-CK</strain>
    </source>
</reference>
<dbReference type="EMBL" id="CP146256">
    <property type="protein sequence ID" value="XAH75829.1"/>
    <property type="molecule type" value="Genomic_DNA"/>
</dbReference>
<evidence type="ECO:0000313" key="2">
    <source>
        <dbReference type="Proteomes" id="UP001451571"/>
    </source>
</evidence>
<gene>
    <name evidence="1" type="ORF">V6984_08765</name>
</gene>
<accession>A0ABZ3F1Z1</accession>
<dbReference type="Proteomes" id="UP001451571">
    <property type="component" value="Chromosome"/>
</dbReference>